<keyword evidence="5" id="KW-0813">Transport</keyword>
<proteinExistence type="inferred from homology"/>
<feature type="non-terminal residue" evidence="8">
    <location>
        <position position="1"/>
    </location>
</feature>
<dbReference type="OrthoDB" id="4089664at2759"/>
<dbReference type="PANTHER" id="PTHR14957">
    <property type="entry name" value="UBIQUITIN-LIKE-CONJUGATING ENZYME ATG10"/>
    <property type="match status" value="1"/>
</dbReference>
<dbReference type="PANTHER" id="PTHR14957:SF1">
    <property type="entry name" value="UBIQUITIN-LIKE-CONJUGATING ENZYME ATG10"/>
    <property type="match status" value="1"/>
</dbReference>
<name>A0A5C3R4E9_9AGAR</name>
<dbReference type="GO" id="GO:0061651">
    <property type="term" value="F:Atg12 conjugating enzyme activity"/>
    <property type="evidence" value="ECO:0007669"/>
    <property type="project" value="TreeGrafter"/>
</dbReference>
<dbReference type="Gene3D" id="3.30.1460.50">
    <property type="match status" value="1"/>
</dbReference>
<evidence type="ECO:0000256" key="1">
    <source>
        <dbReference type="ARBA" id="ARBA00005696"/>
    </source>
</evidence>
<gene>
    <name evidence="8" type="ORF">BDV98DRAFT_477762</name>
</gene>
<sequence>LGYLTRTASYAPIEPGHPTALDPQLEAEEAEDLEAKEDLATAAPVAGNVPSLHCSMSVVYSPTYQLPAFYCSMFDHNGSALPLESLLRSSLFRWSAFADAQLTSFAVTNQDSVFPLLSHGDHPVTGEPSWYLHPCETEPVLKEITEALETSFPTRESYVSRLLQSWFAVVGTVVDL</sequence>
<dbReference type="GO" id="GO:0005829">
    <property type="term" value="C:cytosol"/>
    <property type="evidence" value="ECO:0007669"/>
    <property type="project" value="TreeGrafter"/>
</dbReference>
<dbReference type="GO" id="GO:0000422">
    <property type="term" value="P:autophagy of mitochondrion"/>
    <property type="evidence" value="ECO:0007669"/>
    <property type="project" value="TreeGrafter"/>
</dbReference>
<dbReference type="InterPro" id="IPR007135">
    <property type="entry name" value="Atg3/Atg10"/>
</dbReference>
<dbReference type="Proteomes" id="UP000305067">
    <property type="component" value="Unassembled WGS sequence"/>
</dbReference>
<keyword evidence="4" id="KW-0833">Ubl conjugation pathway</keyword>
<dbReference type="GO" id="GO:0000045">
    <property type="term" value="P:autophagosome assembly"/>
    <property type="evidence" value="ECO:0007669"/>
    <property type="project" value="TreeGrafter"/>
</dbReference>
<evidence type="ECO:0000256" key="5">
    <source>
        <dbReference type="ARBA" id="ARBA00022927"/>
    </source>
</evidence>
<evidence type="ECO:0000256" key="6">
    <source>
        <dbReference type="ARBA" id="ARBA00023006"/>
    </source>
</evidence>
<keyword evidence="3" id="KW-0808">Transferase</keyword>
<dbReference type="Pfam" id="PF03987">
    <property type="entry name" value="Autophagy_act_C"/>
    <property type="match status" value="1"/>
</dbReference>
<evidence type="ECO:0000256" key="7">
    <source>
        <dbReference type="ARBA" id="ARBA00029833"/>
    </source>
</evidence>
<keyword evidence="5" id="KW-0653">Protein transport</keyword>
<dbReference type="EMBL" id="ML178816">
    <property type="protein sequence ID" value="TFL05764.1"/>
    <property type="molecule type" value="Genomic_DNA"/>
</dbReference>
<dbReference type="GO" id="GO:0032446">
    <property type="term" value="P:protein modification by small protein conjugation"/>
    <property type="evidence" value="ECO:0007669"/>
    <property type="project" value="TreeGrafter"/>
</dbReference>
<evidence type="ECO:0000256" key="2">
    <source>
        <dbReference type="ARBA" id="ARBA00021099"/>
    </source>
</evidence>
<evidence type="ECO:0000313" key="8">
    <source>
        <dbReference type="EMBL" id="TFL05764.1"/>
    </source>
</evidence>
<reference evidence="8 9" key="1">
    <citation type="journal article" date="2019" name="Nat. Ecol. Evol.">
        <title>Megaphylogeny resolves global patterns of mushroom evolution.</title>
        <authorList>
            <person name="Varga T."/>
            <person name="Krizsan K."/>
            <person name="Foldi C."/>
            <person name="Dima B."/>
            <person name="Sanchez-Garcia M."/>
            <person name="Sanchez-Ramirez S."/>
            <person name="Szollosi G.J."/>
            <person name="Szarkandi J.G."/>
            <person name="Papp V."/>
            <person name="Albert L."/>
            <person name="Andreopoulos W."/>
            <person name="Angelini C."/>
            <person name="Antonin V."/>
            <person name="Barry K.W."/>
            <person name="Bougher N.L."/>
            <person name="Buchanan P."/>
            <person name="Buyck B."/>
            <person name="Bense V."/>
            <person name="Catcheside P."/>
            <person name="Chovatia M."/>
            <person name="Cooper J."/>
            <person name="Damon W."/>
            <person name="Desjardin D."/>
            <person name="Finy P."/>
            <person name="Geml J."/>
            <person name="Haridas S."/>
            <person name="Hughes K."/>
            <person name="Justo A."/>
            <person name="Karasinski D."/>
            <person name="Kautmanova I."/>
            <person name="Kiss B."/>
            <person name="Kocsube S."/>
            <person name="Kotiranta H."/>
            <person name="LaButti K.M."/>
            <person name="Lechner B.E."/>
            <person name="Liimatainen K."/>
            <person name="Lipzen A."/>
            <person name="Lukacs Z."/>
            <person name="Mihaltcheva S."/>
            <person name="Morgado L.N."/>
            <person name="Niskanen T."/>
            <person name="Noordeloos M.E."/>
            <person name="Ohm R.A."/>
            <person name="Ortiz-Santana B."/>
            <person name="Ovrebo C."/>
            <person name="Racz N."/>
            <person name="Riley R."/>
            <person name="Savchenko A."/>
            <person name="Shiryaev A."/>
            <person name="Soop K."/>
            <person name="Spirin V."/>
            <person name="Szebenyi C."/>
            <person name="Tomsovsky M."/>
            <person name="Tulloss R.E."/>
            <person name="Uehling J."/>
            <person name="Grigoriev I.V."/>
            <person name="Vagvolgyi C."/>
            <person name="Papp T."/>
            <person name="Martin F.M."/>
            <person name="Miettinen O."/>
            <person name="Hibbett D.S."/>
            <person name="Nagy L.G."/>
        </authorList>
    </citation>
    <scope>NUCLEOTIDE SEQUENCE [LARGE SCALE GENOMIC DNA]</scope>
    <source>
        <strain evidence="8 9">CBS 309.79</strain>
    </source>
</reference>
<organism evidence="8 9">
    <name type="scientific">Pterulicium gracile</name>
    <dbReference type="NCBI Taxonomy" id="1884261"/>
    <lineage>
        <taxon>Eukaryota</taxon>
        <taxon>Fungi</taxon>
        <taxon>Dikarya</taxon>
        <taxon>Basidiomycota</taxon>
        <taxon>Agaricomycotina</taxon>
        <taxon>Agaricomycetes</taxon>
        <taxon>Agaricomycetidae</taxon>
        <taxon>Agaricales</taxon>
        <taxon>Pleurotineae</taxon>
        <taxon>Pterulaceae</taxon>
        <taxon>Pterulicium</taxon>
    </lineage>
</organism>
<dbReference type="STRING" id="1884261.A0A5C3R4E9"/>
<keyword evidence="9" id="KW-1185">Reference proteome</keyword>
<evidence type="ECO:0000313" key="9">
    <source>
        <dbReference type="Proteomes" id="UP000305067"/>
    </source>
</evidence>
<evidence type="ECO:0000256" key="4">
    <source>
        <dbReference type="ARBA" id="ARBA00022786"/>
    </source>
</evidence>
<evidence type="ECO:0000256" key="3">
    <source>
        <dbReference type="ARBA" id="ARBA00022679"/>
    </source>
</evidence>
<dbReference type="AlphaFoldDB" id="A0A5C3R4E9"/>
<dbReference type="GO" id="GO:0015031">
    <property type="term" value="P:protein transport"/>
    <property type="evidence" value="ECO:0007669"/>
    <property type="project" value="UniProtKB-KW"/>
</dbReference>
<feature type="non-terminal residue" evidence="8">
    <location>
        <position position="176"/>
    </location>
</feature>
<keyword evidence="6" id="KW-0072">Autophagy</keyword>
<protein>
    <recommendedName>
        <fullName evidence="2">Ubiquitin-like-conjugating enzyme ATG10</fullName>
    </recommendedName>
    <alternativeName>
        <fullName evidence="7">Autophagy-related protein 10</fullName>
    </alternativeName>
</protein>
<comment type="similarity">
    <text evidence="1">Belongs to the ATG10 family.</text>
</comment>
<accession>A0A5C3R4E9</accession>